<dbReference type="InterPro" id="IPR027417">
    <property type="entry name" value="P-loop_NTPase"/>
</dbReference>
<keyword evidence="2 5" id="KW-0812">Transmembrane</keyword>
<dbReference type="InterPro" id="IPR036640">
    <property type="entry name" value="ABC1_TM_sf"/>
</dbReference>
<dbReference type="EMBL" id="BFEA01001001">
    <property type="protein sequence ID" value="GBG92104.1"/>
    <property type="molecule type" value="Genomic_DNA"/>
</dbReference>
<comment type="caution">
    <text evidence="8">The sequence shown here is derived from an EMBL/GenBank/DDBJ whole genome shotgun (WGS) entry which is preliminary data.</text>
</comment>
<dbReference type="AlphaFoldDB" id="A0A388MC09"/>
<feature type="transmembrane region" description="Helical" evidence="5">
    <location>
        <begin position="76"/>
        <end position="98"/>
    </location>
</feature>
<evidence type="ECO:0000256" key="3">
    <source>
        <dbReference type="ARBA" id="ARBA00022989"/>
    </source>
</evidence>
<dbReference type="Proteomes" id="UP000265515">
    <property type="component" value="Unassembled WGS sequence"/>
</dbReference>
<evidence type="ECO:0000259" key="6">
    <source>
        <dbReference type="PROSITE" id="PS50893"/>
    </source>
</evidence>
<evidence type="ECO:0000259" key="7">
    <source>
        <dbReference type="PROSITE" id="PS50929"/>
    </source>
</evidence>
<dbReference type="PROSITE" id="PS50893">
    <property type="entry name" value="ABC_TRANSPORTER_2"/>
    <property type="match status" value="1"/>
</dbReference>
<dbReference type="Gramene" id="GBG92104">
    <property type="protein sequence ID" value="GBG92104"/>
    <property type="gene ID" value="CBR_g54359"/>
</dbReference>
<evidence type="ECO:0000256" key="5">
    <source>
        <dbReference type="SAM" id="Phobius"/>
    </source>
</evidence>
<dbReference type="InterPro" id="IPR011527">
    <property type="entry name" value="ABC1_TM_dom"/>
</dbReference>
<dbReference type="Pfam" id="PF00005">
    <property type="entry name" value="ABC_tran"/>
    <property type="match status" value="1"/>
</dbReference>
<dbReference type="PROSITE" id="PS50929">
    <property type="entry name" value="ABC_TM1F"/>
    <property type="match status" value="1"/>
</dbReference>
<organism evidence="8 9">
    <name type="scientific">Chara braunii</name>
    <name type="common">Braun's stonewort</name>
    <dbReference type="NCBI Taxonomy" id="69332"/>
    <lineage>
        <taxon>Eukaryota</taxon>
        <taxon>Viridiplantae</taxon>
        <taxon>Streptophyta</taxon>
        <taxon>Charophyceae</taxon>
        <taxon>Charales</taxon>
        <taxon>Characeae</taxon>
        <taxon>Chara</taxon>
    </lineage>
</organism>
<accession>A0A388MC09</accession>
<dbReference type="GO" id="GO:0016020">
    <property type="term" value="C:membrane"/>
    <property type="evidence" value="ECO:0007669"/>
    <property type="project" value="UniProtKB-SubCell"/>
</dbReference>
<keyword evidence="4 5" id="KW-0472">Membrane</keyword>
<feature type="domain" description="ABC transporter" evidence="6">
    <location>
        <begin position="136"/>
        <end position="377"/>
    </location>
</feature>
<comment type="subcellular location">
    <subcellularLocation>
        <location evidence="1">Membrane</location>
        <topology evidence="1">Multi-pass membrane protein</topology>
    </subcellularLocation>
</comment>
<dbReference type="Gene3D" id="3.40.50.300">
    <property type="entry name" value="P-loop containing nucleotide triphosphate hydrolases"/>
    <property type="match status" value="1"/>
</dbReference>
<keyword evidence="3 5" id="KW-1133">Transmembrane helix</keyword>
<dbReference type="PANTHER" id="PTHR24221">
    <property type="entry name" value="ATP-BINDING CASSETTE SUB-FAMILY B"/>
    <property type="match status" value="1"/>
</dbReference>
<dbReference type="OrthoDB" id="1436588at2759"/>
<keyword evidence="9" id="KW-1185">Reference proteome</keyword>
<evidence type="ECO:0000313" key="8">
    <source>
        <dbReference type="EMBL" id="GBG92104.1"/>
    </source>
</evidence>
<evidence type="ECO:0008006" key="10">
    <source>
        <dbReference type="Google" id="ProtNLM"/>
    </source>
</evidence>
<dbReference type="STRING" id="69332.A0A388MC09"/>
<evidence type="ECO:0000256" key="4">
    <source>
        <dbReference type="ARBA" id="ARBA00023136"/>
    </source>
</evidence>
<dbReference type="SUPFAM" id="SSF52540">
    <property type="entry name" value="P-loop containing nucleoside triphosphate hydrolases"/>
    <property type="match status" value="1"/>
</dbReference>
<evidence type="ECO:0000256" key="1">
    <source>
        <dbReference type="ARBA" id="ARBA00004141"/>
    </source>
</evidence>
<dbReference type="SUPFAM" id="SSF90123">
    <property type="entry name" value="ABC transporter transmembrane region"/>
    <property type="match status" value="1"/>
</dbReference>
<dbReference type="InterPro" id="IPR039421">
    <property type="entry name" value="Type_1_exporter"/>
</dbReference>
<evidence type="ECO:0000313" key="9">
    <source>
        <dbReference type="Proteomes" id="UP000265515"/>
    </source>
</evidence>
<proteinExistence type="predicted"/>
<sequence>MKNVFSFGSSFRVCLPCDLQLYKTKLGDPLRLSRRLSVIAGVVLAISQSFVYLAFALVVWYGLRQLDGDSKPLRDVVAIILVFGFGSYSIAEAIVLAPHMGKAVRSMRAVFKIVDNAQICGGNGDVKLEGVASISIKFEKVVFSYPMKSDVFVLRGMSCTVDPNTVVVVLGPVGCGKTTLLLLLLKFWEPMSGRILLNECSIQTLNSRWLRDQLGWLSTEPVMLEKSFKDNIKFAIEDATDDDIVAAARLTNVHDLIDSYPMKYDTQNISSCSLEFRTGQPTVNFVGSVRKVYQVFGRPVAVASLGDDVADLLKIVYRGWVLRSSPGKIVMFRWRVRSQLGAMKDQVDGQVGGHLNGEGRSFGCIPSGRHNRPGSHPFWEDLASDILFEAELRGGNPNEIADAEWARKTLAIGLLAHALLRLSHLVACLDK</sequence>
<feature type="domain" description="ABC transmembrane type-1" evidence="7">
    <location>
        <begin position="19"/>
        <end position="102"/>
    </location>
</feature>
<gene>
    <name evidence="8" type="ORF">CBR_g54359</name>
</gene>
<dbReference type="PANTHER" id="PTHR24221:SF503">
    <property type="entry name" value="MITOCHONDRIAL POTASSIUM CHANNEL ATP-BINDING SUBUNIT"/>
    <property type="match status" value="1"/>
</dbReference>
<dbReference type="GO" id="GO:0140359">
    <property type="term" value="F:ABC-type transporter activity"/>
    <property type="evidence" value="ECO:0007669"/>
    <property type="project" value="InterPro"/>
</dbReference>
<dbReference type="InterPro" id="IPR003439">
    <property type="entry name" value="ABC_transporter-like_ATP-bd"/>
</dbReference>
<name>A0A388MC09_CHABU</name>
<protein>
    <recommendedName>
        <fullName evidence="10">ABC transmembrane type-1 domain-containing protein</fullName>
    </recommendedName>
</protein>
<evidence type="ECO:0000256" key="2">
    <source>
        <dbReference type="ARBA" id="ARBA00022692"/>
    </source>
</evidence>
<dbReference type="Gene3D" id="1.20.1560.10">
    <property type="entry name" value="ABC transporter type 1, transmembrane domain"/>
    <property type="match status" value="1"/>
</dbReference>
<dbReference type="GO" id="GO:0005524">
    <property type="term" value="F:ATP binding"/>
    <property type="evidence" value="ECO:0007669"/>
    <property type="project" value="InterPro"/>
</dbReference>
<dbReference type="GO" id="GO:0016887">
    <property type="term" value="F:ATP hydrolysis activity"/>
    <property type="evidence" value="ECO:0007669"/>
    <property type="project" value="InterPro"/>
</dbReference>
<reference evidence="8 9" key="1">
    <citation type="journal article" date="2018" name="Cell">
        <title>The Chara Genome: Secondary Complexity and Implications for Plant Terrestrialization.</title>
        <authorList>
            <person name="Nishiyama T."/>
            <person name="Sakayama H."/>
            <person name="Vries J.D."/>
            <person name="Buschmann H."/>
            <person name="Saint-Marcoux D."/>
            <person name="Ullrich K.K."/>
            <person name="Haas F.B."/>
            <person name="Vanderstraeten L."/>
            <person name="Becker D."/>
            <person name="Lang D."/>
            <person name="Vosolsobe S."/>
            <person name="Rombauts S."/>
            <person name="Wilhelmsson P.K.I."/>
            <person name="Janitza P."/>
            <person name="Kern R."/>
            <person name="Heyl A."/>
            <person name="Rumpler F."/>
            <person name="Villalobos L.I.A.C."/>
            <person name="Clay J.M."/>
            <person name="Skokan R."/>
            <person name="Toyoda A."/>
            <person name="Suzuki Y."/>
            <person name="Kagoshima H."/>
            <person name="Schijlen E."/>
            <person name="Tajeshwar N."/>
            <person name="Catarino B."/>
            <person name="Hetherington A.J."/>
            <person name="Saltykova A."/>
            <person name="Bonnot C."/>
            <person name="Breuninger H."/>
            <person name="Symeonidi A."/>
            <person name="Radhakrishnan G.V."/>
            <person name="Van Nieuwerburgh F."/>
            <person name="Deforce D."/>
            <person name="Chang C."/>
            <person name="Karol K.G."/>
            <person name="Hedrich R."/>
            <person name="Ulvskov P."/>
            <person name="Glockner G."/>
            <person name="Delwiche C.F."/>
            <person name="Petrasek J."/>
            <person name="Van de Peer Y."/>
            <person name="Friml J."/>
            <person name="Beilby M."/>
            <person name="Dolan L."/>
            <person name="Kohara Y."/>
            <person name="Sugano S."/>
            <person name="Fujiyama A."/>
            <person name="Delaux P.-M."/>
            <person name="Quint M."/>
            <person name="TheiBen G."/>
            <person name="Hagemann M."/>
            <person name="Harholt J."/>
            <person name="Dunand C."/>
            <person name="Zachgo S."/>
            <person name="Langdale J."/>
            <person name="Maumus F."/>
            <person name="Straeten D.V.D."/>
            <person name="Gould S.B."/>
            <person name="Rensing S.A."/>
        </authorList>
    </citation>
    <scope>NUCLEOTIDE SEQUENCE [LARGE SCALE GENOMIC DNA]</scope>
    <source>
        <strain evidence="8 9">S276</strain>
    </source>
</reference>
<feature type="transmembrane region" description="Helical" evidence="5">
    <location>
        <begin position="38"/>
        <end position="61"/>
    </location>
</feature>